<dbReference type="Pfam" id="PF18962">
    <property type="entry name" value="Por_Secre_tail"/>
    <property type="match status" value="1"/>
</dbReference>
<reference evidence="2 3" key="1">
    <citation type="journal article" date="2016" name="Int. J. Syst. Evol. Microbiol.">
        <title>Panacibacter ginsenosidivorans gen. nov., sp. nov., with ginsenoside converting activity isolated from soil of a ginseng field.</title>
        <authorList>
            <person name="Siddiqi M.Z."/>
            <person name="Muhammad Shafi S."/>
            <person name="Choi K.D."/>
            <person name="Im W.T."/>
        </authorList>
    </citation>
    <scope>NUCLEOTIDE SEQUENCE [LARGE SCALE GENOMIC DNA]</scope>
    <source>
        <strain evidence="2 3">Gsoil1550</strain>
    </source>
</reference>
<evidence type="ECO:0000313" key="3">
    <source>
        <dbReference type="Proteomes" id="UP000321533"/>
    </source>
</evidence>
<gene>
    <name evidence="2" type="ORF">FRZ67_13440</name>
</gene>
<dbReference type="Proteomes" id="UP000321533">
    <property type="component" value="Chromosome"/>
</dbReference>
<sequence length="170" mass="17813">MLQSFSLRNYACDGAAKIKVKGGTAPYTVVWNDGYIGVARNGLCKGTYTVTATDANGCIVVCTLKIKCGAEGTQITAVTSSSLITKDDISVAASPNPTKGLVRLSVSAAKSGSAIVNVYDMTGKKISTEKFAVNPGTNIKSINLSKYAKGFYNVEMIVGNGKKLVKVMVQ</sequence>
<dbReference type="EMBL" id="CP042435">
    <property type="protein sequence ID" value="QEC68252.1"/>
    <property type="molecule type" value="Genomic_DNA"/>
</dbReference>
<accession>A0A5B8VA77</accession>
<name>A0A5B8VA77_9BACT</name>
<dbReference type="NCBIfam" id="TIGR04183">
    <property type="entry name" value="Por_Secre_tail"/>
    <property type="match status" value="1"/>
</dbReference>
<protein>
    <submittedName>
        <fullName evidence="2">T9SS type A sorting domain-containing protein</fullName>
    </submittedName>
</protein>
<dbReference type="Gene3D" id="2.60.40.740">
    <property type="match status" value="1"/>
</dbReference>
<keyword evidence="3" id="KW-1185">Reference proteome</keyword>
<feature type="domain" description="Secretion system C-terminal sorting" evidence="1">
    <location>
        <begin position="95"/>
        <end position="169"/>
    </location>
</feature>
<dbReference type="AlphaFoldDB" id="A0A5B8VA77"/>
<evidence type="ECO:0000259" key="1">
    <source>
        <dbReference type="Pfam" id="PF18962"/>
    </source>
</evidence>
<organism evidence="2 3">
    <name type="scientific">Panacibacter ginsenosidivorans</name>
    <dbReference type="NCBI Taxonomy" id="1813871"/>
    <lineage>
        <taxon>Bacteria</taxon>
        <taxon>Pseudomonadati</taxon>
        <taxon>Bacteroidota</taxon>
        <taxon>Chitinophagia</taxon>
        <taxon>Chitinophagales</taxon>
        <taxon>Chitinophagaceae</taxon>
        <taxon>Panacibacter</taxon>
    </lineage>
</organism>
<dbReference type="OrthoDB" id="1488385at2"/>
<dbReference type="InterPro" id="IPR026444">
    <property type="entry name" value="Secre_tail"/>
</dbReference>
<proteinExistence type="predicted"/>
<evidence type="ECO:0000313" key="2">
    <source>
        <dbReference type="EMBL" id="QEC68252.1"/>
    </source>
</evidence>
<dbReference type="RefSeq" id="WP_147190071.1">
    <property type="nucleotide sequence ID" value="NZ_CP042435.1"/>
</dbReference>
<dbReference type="KEGG" id="pgin:FRZ67_13440"/>